<evidence type="ECO:0000259" key="1">
    <source>
        <dbReference type="Pfam" id="PF17919"/>
    </source>
</evidence>
<dbReference type="InterPro" id="IPR053134">
    <property type="entry name" value="RNA-dir_DNA_polymerase"/>
</dbReference>
<dbReference type="Gene3D" id="3.30.70.270">
    <property type="match status" value="1"/>
</dbReference>
<organism evidence="2 3">
    <name type="scientific">Peronospora belbahrii</name>
    <dbReference type="NCBI Taxonomy" id="622444"/>
    <lineage>
        <taxon>Eukaryota</taxon>
        <taxon>Sar</taxon>
        <taxon>Stramenopiles</taxon>
        <taxon>Oomycota</taxon>
        <taxon>Peronosporomycetes</taxon>
        <taxon>Peronosporales</taxon>
        <taxon>Peronosporaceae</taxon>
        <taxon>Peronospora</taxon>
    </lineage>
</organism>
<dbReference type="InterPro" id="IPR043502">
    <property type="entry name" value="DNA/RNA_pol_sf"/>
</dbReference>
<evidence type="ECO:0000313" key="3">
    <source>
        <dbReference type="Proteomes" id="UP001160483"/>
    </source>
</evidence>
<dbReference type="SUPFAM" id="SSF56672">
    <property type="entry name" value="DNA/RNA polymerases"/>
    <property type="match status" value="1"/>
</dbReference>
<dbReference type="EMBL" id="CAKKTJ010000326">
    <property type="protein sequence ID" value="CAH0480925.1"/>
    <property type="molecule type" value="Genomic_DNA"/>
</dbReference>
<proteinExistence type="predicted"/>
<gene>
    <name evidence="2" type="ORF">PBS003_LOCUS7536</name>
</gene>
<protein>
    <recommendedName>
        <fullName evidence="1">Reverse transcriptase/retrotransposon-derived protein RNase H-like domain-containing protein</fullName>
    </recommendedName>
</protein>
<dbReference type="InterPro" id="IPR043128">
    <property type="entry name" value="Rev_trsase/Diguanyl_cyclase"/>
</dbReference>
<evidence type="ECO:0000313" key="2">
    <source>
        <dbReference type="EMBL" id="CAH0480925.1"/>
    </source>
</evidence>
<dbReference type="AlphaFoldDB" id="A0AAU9L655"/>
<dbReference type="InterPro" id="IPR041577">
    <property type="entry name" value="RT_RNaseH_2"/>
</dbReference>
<reference evidence="2" key="1">
    <citation type="submission" date="2021-11" db="EMBL/GenBank/DDBJ databases">
        <authorList>
            <person name="Islam A."/>
            <person name="Islam S."/>
            <person name="Flora M.S."/>
            <person name="Rahman M."/>
            <person name="Ziaur R.M."/>
            <person name="Epstein J.H."/>
            <person name="Hassan M."/>
            <person name="Klassen M."/>
            <person name="Woodard K."/>
            <person name="Webb A."/>
            <person name="Webby R.J."/>
            <person name="El Zowalaty M.E."/>
        </authorList>
    </citation>
    <scope>NUCLEOTIDE SEQUENCE</scope>
    <source>
        <strain evidence="2">Pbs3</strain>
    </source>
</reference>
<dbReference type="CDD" id="cd00303">
    <property type="entry name" value="retropepsin_like"/>
    <property type="match status" value="1"/>
</dbReference>
<sequence>MQDASGTRPNREMPLRRLCPRIFPSFEKHASASLKNDPGLTLIWVAELLPILGPKGVEYLIAQSEEEVNKRNHMLDEYNKALVEHVKAQMPSSAPSPMATIAQEVARRPKPIQMEVDKFDGKEGDNLMLWFRQGKLGGLAKQWSFTCGASLQDAFPTRADLKVQMTRHYAPSNQTHHPLPEAVTVTVLMEGLLVGVARTEVFRINPSSFEKDVGVAWNAETNYKAARPATYNYSSDGSVPMNCSQVRDEEAELQAAEQHFMRKYYICKISCKKGIFDLEGPTARGRIKQGPAPKKSVLSETERECKPGLLVVEGTIKGYDKPWIILFDSGASGNFVRRATVKDSQQYAEALVERESDTVTVRLATGTRVTVPKVPMELNVMVLDFNSMERCLVLDLDARYDLIPGMAWLERHETWIDWRSKTLGETRNASGGALESHEPTSARKQKLFWRGYWTELVNMLDVKISDFVDTVSFEDNSPGRGPVTVDSVVENPLDGTYDMCHENDVTSLNTVSGVGGFKPRCQDMSPSDMSDEELTVEGRVKSQMDVVFEDNKVNHLVTSIDPEGGVQSVNEVVFDLEVCAPVDADALDAEGIMSSDDDIASYVSALLELDELSFAEIGIALQAGAIAEVVAIRPKEELNSSLLFDKAAFEDTKKALNSRSGSQILKDLSDHCFPLLKEYGDVVSREPPTRLPPDRGIRHEIDLVPGTKYCVTRQWPLPRKQCDVIDEFLCAKHAAGMLNAATIPAQTPIHRKDVLQNNMVGCTMYNALDLVDGYYQLLMRSSDIPLTAVSNPSGMLWKCLVVPQKVSNAPATFNRLVTQLFRAHRQIPFLGCFIGKRGIWADPVKVKAIVDWPVPRNQKDLRKWMWNGVGNTEHHEAFEAIKKSLLQAPILDHHDSDRPFSAVFDASDFAIGSALLQVDSESENASSRLSLAS</sequence>
<dbReference type="Pfam" id="PF08284">
    <property type="entry name" value="RVP_2"/>
    <property type="match status" value="1"/>
</dbReference>
<dbReference type="InterPro" id="IPR021109">
    <property type="entry name" value="Peptidase_aspartic_dom_sf"/>
</dbReference>
<name>A0AAU9L655_9STRA</name>
<dbReference type="Pfam" id="PF17919">
    <property type="entry name" value="RT_RNaseH_2"/>
    <property type="match status" value="1"/>
</dbReference>
<feature type="domain" description="Reverse transcriptase/retrotransposon-derived protein RNase H-like" evidence="1">
    <location>
        <begin position="872"/>
        <end position="923"/>
    </location>
</feature>
<dbReference type="Gene3D" id="2.40.70.10">
    <property type="entry name" value="Acid Proteases"/>
    <property type="match status" value="1"/>
</dbReference>
<dbReference type="PANTHER" id="PTHR24559">
    <property type="entry name" value="TRANSPOSON TY3-I GAG-POL POLYPROTEIN"/>
    <property type="match status" value="1"/>
</dbReference>
<dbReference type="PANTHER" id="PTHR24559:SF444">
    <property type="entry name" value="REVERSE TRANSCRIPTASE DOMAIN-CONTAINING PROTEIN"/>
    <property type="match status" value="1"/>
</dbReference>
<comment type="caution">
    <text evidence="2">The sequence shown here is derived from an EMBL/GenBank/DDBJ whole genome shotgun (WGS) entry which is preliminary data.</text>
</comment>
<accession>A0AAU9L655</accession>
<dbReference type="Gene3D" id="3.10.10.10">
    <property type="entry name" value="HIV Type 1 Reverse Transcriptase, subunit A, domain 1"/>
    <property type="match status" value="1"/>
</dbReference>
<dbReference type="Proteomes" id="UP001160483">
    <property type="component" value="Unassembled WGS sequence"/>
</dbReference>